<dbReference type="InterPro" id="IPR011042">
    <property type="entry name" value="6-blade_b-propeller_TolB-like"/>
</dbReference>
<evidence type="ECO:0000313" key="4">
    <source>
        <dbReference type="Proteomes" id="UP001595828"/>
    </source>
</evidence>
<accession>A0ABV8RNW3</accession>
<evidence type="ECO:0000313" key="3">
    <source>
        <dbReference type="EMBL" id="MFC4293936.1"/>
    </source>
</evidence>
<name>A0ABV8RNW3_9SPHN</name>
<dbReference type="InterPro" id="IPR054539">
    <property type="entry name" value="Beta-prop_PDH"/>
</dbReference>
<dbReference type="RefSeq" id="WP_379537413.1">
    <property type="nucleotide sequence ID" value="NZ_JBHSDR010000003.1"/>
</dbReference>
<gene>
    <name evidence="3" type="ORF">ACFO0A_02560</name>
</gene>
<feature type="transmembrane region" description="Helical" evidence="1">
    <location>
        <begin position="7"/>
        <end position="25"/>
    </location>
</feature>
<comment type="caution">
    <text evidence="3">The sequence shown here is derived from an EMBL/GenBank/DDBJ whole genome shotgun (WGS) entry which is preliminary data.</text>
</comment>
<keyword evidence="1" id="KW-1133">Transmembrane helix</keyword>
<evidence type="ECO:0000259" key="2">
    <source>
        <dbReference type="Pfam" id="PF22807"/>
    </source>
</evidence>
<keyword evidence="4" id="KW-1185">Reference proteome</keyword>
<dbReference type="PANTHER" id="PTHR33546:SF1">
    <property type="entry name" value="LARGE, MULTIFUNCTIONAL SECRETED PROTEIN"/>
    <property type="match status" value="1"/>
</dbReference>
<dbReference type="Gene3D" id="2.120.10.30">
    <property type="entry name" value="TolB, C-terminal domain"/>
    <property type="match status" value="1"/>
</dbReference>
<feature type="domain" description="Pyrroloquinoline quinone-dependent pyranose dehydrogenase beta-propeller" evidence="2">
    <location>
        <begin position="70"/>
        <end position="293"/>
    </location>
</feature>
<sequence length="487" mass="52320">MSTARKVLLGIVGVIVVLGLVFYFVTRPDVGKLTTDQLSGPKPPIEDPDPQTIPTIVTAKPVGWKAGETPVAAQGLQVAPFAVGLDHPRTMLVLPNGDVLVAETNSQPRDTSGITGFVMKWLMNRVGAGGSSPDRIQLLRDTNGDGRADSKTLFRSGLKSPFGMALRDDGKGGQQLLVANTDAVLSFPFKVGETTLTGAPTKLMDLPGNGNHWARNLLLSPDGSKLYVTVGSSSNIAENGIEAEKGRAAIHEYDFVKGNSRIYASGLRNPNGLDFNPYTGELWTVVNERDQLGSDLVPDYLTNVPFGASYGWPWVYWKDKMDDRVDAPMPQYFFEYVRKPEYALGAHVAPLGLAFARPGNLMGPAFANGAFIARHGSWNRKPLSGYDVVFVPFDTRGNATGSKPTEVLTGFLTPDQKRTHGRPVWVVFAKDGAMLVSDDVGNAIWRVTAPGAAPAPAITAIKSDPVGTKFNIPDPQGSKGSAFETRN</sequence>
<dbReference type="Proteomes" id="UP001595828">
    <property type="component" value="Unassembled WGS sequence"/>
</dbReference>
<dbReference type="PANTHER" id="PTHR33546">
    <property type="entry name" value="LARGE, MULTIFUNCTIONAL SECRETED PROTEIN-RELATED"/>
    <property type="match status" value="1"/>
</dbReference>
<feature type="domain" description="Pyrroloquinoline quinone-dependent pyranose dehydrogenase beta-propeller" evidence="2">
    <location>
        <begin position="337"/>
        <end position="448"/>
    </location>
</feature>
<organism evidence="3 4">
    <name type="scientific">Novosphingobium tardum</name>
    <dbReference type="NCBI Taxonomy" id="1538021"/>
    <lineage>
        <taxon>Bacteria</taxon>
        <taxon>Pseudomonadati</taxon>
        <taxon>Pseudomonadota</taxon>
        <taxon>Alphaproteobacteria</taxon>
        <taxon>Sphingomonadales</taxon>
        <taxon>Sphingomonadaceae</taxon>
        <taxon>Novosphingobium</taxon>
    </lineage>
</organism>
<dbReference type="EMBL" id="JBHSDR010000003">
    <property type="protein sequence ID" value="MFC4293936.1"/>
    <property type="molecule type" value="Genomic_DNA"/>
</dbReference>
<protein>
    <submittedName>
        <fullName evidence="3">PQQ-dependent sugar dehydrogenase</fullName>
    </submittedName>
</protein>
<keyword evidence="1" id="KW-0472">Membrane</keyword>
<reference evidence="4" key="1">
    <citation type="journal article" date="2019" name="Int. J. Syst. Evol. Microbiol.">
        <title>The Global Catalogue of Microorganisms (GCM) 10K type strain sequencing project: providing services to taxonomists for standard genome sequencing and annotation.</title>
        <authorList>
            <consortium name="The Broad Institute Genomics Platform"/>
            <consortium name="The Broad Institute Genome Sequencing Center for Infectious Disease"/>
            <person name="Wu L."/>
            <person name="Ma J."/>
        </authorList>
    </citation>
    <scope>NUCLEOTIDE SEQUENCE [LARGE SCALE GENOMIC DNA]</scope>
    <source>
        <strain evidence="4">CGMCC 1.12989</strain>
    </source>
</reference>
<dbReference type="SUPFAM" id="SSF50952">
    <property type="entry name" value="Soluble quinoprotein glucose dehydrogenase"/>
    <property type="match status" value="1"/>
</dbReference>
<evidence type="ECO:0000256" key="1">
    <source>
        <dbReference type="SAM" id="Phobius"/>
    </source>
</evidence>
<proteinExistence type="predicted"/>
<keyword evidence="1" id="KW-0812">Transmembrane</keyword>
<dbReference type="InterPro" id="IPR011041">
    <property type="entry name" value="Quinoprot_gluc/sorb_DH_b-prop"/>
</dbReference>
<dbReference type="Pfam" id="PF22807">
    <property type="entry name" value="TrAA12"/>
    <property type="match status" value="2"/>
</dbReference>